<feature type="domain" description="Major facilitator superfamily (MFS) profile" evidence="2">
    <location>
        <begin position="11"/>
        <end position="410"/>
    </location>
</feature>
<dbReference type="InterPro" id="IPR050327">
    <property type="entry name" value="Proton-linked_MCT"/>
</dbReference>
<feature type="transmembrane region" description="Helical" evidence="1">
    <location>
        <begin position="110"/>
        <end position="131"/>
    </location>
</feature>
<feature type="transmembrane region" description="Helical" evidence="1">
    <location>
        <begin position="143"/>
        <end position="167"/>
    </location>
</feature>
<dbReference type="PROSITE" id="PS50850">
    <property type="entry name" value="MFS"/>
    <property type="match status" value="1"/>
</dbReference>
<keyword evidence="1" id="KW-1133">Transmembrane helix</keyword>
<feature type="transmembrane region" description="Helical" evidence="1">
    <location>
        <begin position="217"/>
        <end position="243"/>
    </location>
</feature>
<feature type="transmembrane region" description="Helical" evidence="1">
    <location>
        <begin position="78"/>
        <end position="98"/>
    </location>
</feature>
<gene>
    <name evidence="3" type="ORF">ENN70_04400</name>
</gene>
<feature type="transmembrane region" description="Helical" evidence="1">
    <location>
        <begin position="292"/>
        <end position="311"/>
    </location>
</feature>
<feature type="transmembrane region" description="Helical" evidence="1">
    <location>
        <begin position="12"/>
        <end position="30"/>
    </location>
</feature>
<feature type="transmembrane region" description="Helical" evidence="1">
    <location>
        <begin position="255"/>
        <end position="280"/>
    </location>
</feature>
<feature type="transmembrane region" description="Helical" evidence="1">
    <location>
        <begin position="317"/>
        <end position="339"/>
    </location>
</feature>
<dbReference type="InterPro" id="IPR036259">
    <property type="entry name" value="MFS_trans_sf"/>
</dbReference>
<dbReference type="EMBL" id="DSCQ01000054">
    <property type="protein sequence ID" value="HET21320.1"/>
    <property type="molecule type" value="Genomic_DNA"/>
</dbReference>
<feature type="transmembrane region" description="Helical" evidence="1">
    <location>
        <begin position="50"/>
        <end position="71"/>
    </location>
</feature>
<reference evidence="3" key="1">
    <citation type="journal article" date="2020" name="mSystems">
        <title>Genome- and Community-Level Interaction Insights into Carbon Utilization and Element Cycling Functions of Hydrothermarchaeota in Hydrothermal Sediment.</title>
        <authorList>
            <person name="Zhou Z."/>
            <person name="Liu Y."/>
            <person name="Xu W."/>
            <person name="Pan J."/>
            <person name="Luo Z.H."/>
            <person name="Li M."/>
        </authorList>
    </citation>
    <scope>NUCLEOTIDE SEQUENCE [LARGE SCALE GENOMIC DNA]</scope>
    <source>
        <strain evidence="3">SpSt-12</strain>
    </source>
</reference>
<dbReference type="InterPro" id="IPR020846">
    <property type="entry name" value="MFS_dom"/>
</dbReference>
<dbReference type="Pfam" id="PF07690">
    <property type="entry name" value="MFS_1"/>
    <property type="match status" value="2"/>
</dbReference>
<evidence type="ECO:0000256" key="1">
    <source>
        <dbReference type="SAM" id="Phobius"/>
    </source>
</evidence>
<evidence type="ECO:0000259" key="2">
    <source>
        <dbReference type="PROSITE" id="PS50850"/>
    </source>
</evidence>
<dbReference type="PANTHER" id="PTHR11360">
    <property type="entry name" value="MONOCARBOXYLATE TRANSPORTER"/>
    <property type="match status" value="1"/>
</dbReference>
<proteinExistence type="predicted"/>
<dbReference type="InterPro" id="IPR011701">
    <property type="entry name" value="MFS"/>
</dbReference>
<name>A0A7C2NA14_ARCFL</name>
<organism evidence="3">
    <name type="scientific">Archaeoglobus fulgidus</name>
    <dbReference type="NCBI Taxonomy" id="2234"/>
    <lineage>
        <taxon>Archaea</taxon>
        <taxon>Methanobacteriati</taxon>
        <taxon>Methanobacteriota</taxon>
        <taxon>Archaeoglobi</taxon>
        <taxon>Archaeoglobales</taxon>
        <taxon>Archaeoglobaceae</taxon>
        <taxon>Archaeoglobus</taxon>
    </lineage>
</organism>
<dbReference type="SUPFAM" id="SSF103473">
    <property type="entry name" value="MFS general substrate transporter"/>
    <property type="match status" value="1"/>
</dbReference>
<dbReference type="GO" id="GO:0022857">
    <property type="term" value="F:transmembrane transporter activity"/>
    <property type="evidence" value="ECO:0007669"/>
    <property type="project" value="InterPro"/>
</dbReference>
<feature type="transmembrane region" description="Helical" evidence="1">
    <location>
        <begin position="351"/>
        <end position="370"/>
    </location>
</feature>
<protein>
    <submittedName>
        <fullName evidence="3">MFS transporter</fullName>
    </submittedName>
</protein>
<evidence type="ECO:0000313" key="3">
    <source>
        <dbReference type="EMBL" id="HET21320.1"/>
    </source>
</evidence>
<keyword evidence="1" id="KW-0472">Membrane</keyword>
<feature type="transmembrane region" description="Helical" evidence="1">
    <location>
        <begin position="382"/>
        <end position="405"/>
    </location>
</feature>
<feature type="transmembrane region" description="Helical" evidence="1">
    <location>
        <begin position="173"/>
        <end position="196"/>
    </location>
</feature>
<dbReference type="AlphaFoldDB" id="A0A7C2NA14"/>
<accession>A0A7C2NA14</accession>
<dbReference type="PANTHER" id="PTHR11360:SF284">
    <property type="entry name" value="EG:103B4.3 PROTEIN-RELATED"/>
    <property type="match status" value="1"/>
</dbReference>
<keyword evidence="1" id="KW-0812">Transmembrane</keyword>
<comment type="caution">
    <text evidence="3">The sequence shown here is derived from an EMBL/GenBank/DDBJ whole genome shotgun (WGS) entry which is preliminary data.</text>
</comment>
<sequence length="410" mass="44649">MNFGIGEGRKSLYPATIALLLVFAMVSLVWSQFYPFILQRYSLSELSPVVLSASLIGLGMLIFQLIAGFLADKLGPKPTMALAGLAYLAGMLTISMMFDQENWEIAKLYWYGGSFVVGIGAGFFVGTYPVLIARWFSENTGKAFGIAIFGQNISPLLMSPFIAFLIVNYGLKATFVTLGFLIFATFYAIGVALWNVPRVEKTKSDSSLFEALKDGRFWILFTAMFTTATAWFLILMNIATIVFEGLSRASIEPDYILNQFVPLFLGITAVGSAVGSFFWGTMNDRAGGPFKVLPALYAIAGVSIVLFILGYSDPLMILVLGILVYFCLGGEPTVHFSAVPAFFGKKFAGRITALLNTSVMTSSIIGPYLGSFIKDLTSSYVSALYISAFLHFFATAVVLAGGRFLEVRKC</sequence>
<dbReference type="Gene3D" id="1.20.1250.20">
    <property type="entry name" value="MFS general substrate transporter like domains"/>
    <property type="match status" value="1"/>
</dbReference>